<evidence type="ECO:0000313" key="1">
    <source>
        <dbReference type="EMBL" id="AFK40053.1"/>
    </source>
</evidence>
<dbReference type="EMBL" id="BT140258">
    <property type="protein sequence ID" value="AFK40053.1"/>
    <property type="molecule type" value="mRNA"/>
</dbReference>
<name>I3SIG1_LOTJA</name>
<accession>I3SIG1</accession>
<organism evidence="1">
    <name type="scientific">Lotus japonicus</name>
    <name type="common">Lotus corniculatus var. japonicus</name>
    <dbReference type="NCBI Taxonomy" id="34305"/>
    <lineage>
        <taxon>Eukaryota</taxon>
        <taxon>Viridiplantae</taxon>
        <taxon>Streptophyta</taxon>
        <taxon>Embryophyta</taxon>
        <taxon>Tracheophyta</taxon>
        <taxon>Spermatophyta</taxon>
        <taxon>Magnoliopsida</taxon>
        <taxon>eudicotyledons</taxon>
        <taxon>Gunneridae</taxon>
        <taxon>Pentapetalae</taxon>
        <taxon>rosids</taxon>
        <taxon>fabids</taxon>
        <taxon>Fabales</taxon>
        <taxon>Fabaceae</taxon>
        <taxon>Papilionoideae</taxon>
        <taxon>50 kb inversion clade</taxon>
        <taxon>NPAAA clade</taxon>
        <taxon>Hologalegina</taxon>
        <taxon>robinioid clade</taxon>
        <taxon>Loteae</taxon>
        <taxon>Lotus</taxon>
    </lineage>
</organism>
<proteinExistence type="evidence at transcript level"/>
<reference evidence="1" key="1">
    <citation type="submission" date="2012-05" db="EMBL/GenBank/DDBJ databases">
        <authorList>
            <person name="Krishnakumar V."/>
            <person name="Cheung F."/>
            <person name="Xiao Y."/>
            <person name="Chan A."/>
            <person name="Moskal W.A."/>
            <person name="Town C.D."/>
        </authorList>
    </citation>
    <scope>NUCLEOTIDE SEQUENCE</scope>
</reference>
<sequence length="31" mass="3321">MSDLNVAGSSTRIGLLDAGIGRFPQEPRRCC</sequence>
<protein>
    <submittedName>
        <fullName evidence="1">Uncharacterized protein</fullName>
    </submittedName>
</protein>
<dbReference type="AlphaFoldDB" id="I3SIG1"/>